<dbReference type="STRING" id="4829.A0A168RP05"/>
<dbReference type="PANTHER" id="PTHR22767:SF3">
    <property type="entry name" value="N-ALPHA-ACETYLTRANSFERASE 25, NATB AUXILIARY SUBUNIT"/>
    <property type="match status" value="1"/>
</dbReference>
<dbReference type="OMA" id="WKRREHQ"/>
<evidence type="ECO:0000256" key="1">
    <source>
        <dbReference type="ARBA" id="ARBA00006298"/>
    </source>
</evidence>
<dbReference type="InParanoid" id="A0A168RP05"/>
<dbReference type="PANTHER" id="PTHR22767">
    <property type="entry name" value="N-TERMINAL ACETYLTRANSFERASE-RELATED"/>
    <property type="match status" value="1"/>
</dbReference>
<dbReference type="Pfam" id="PF09797">
    <property type="entry name" value="NatB_MDM20"/>
    <property type="match status" value="1"/>
</dbReference>
<accession>A0A168RP05</accession>
<evidence type="ECO:0000313" key="3">
    <source>
        <dbReference type="Proteomes" id="UP000078561"/>
    </source>
</evidence>
<gene>
    <name evidence="2" type="primary">ABSGL_12836.1 scaffold 13518</name>
</gene>
<dbReference type="AlphaFoldDB" id="A0A168RP05"/>
<dbReference type="InterPro" id="IPR011990">
    <property type="entry name" value="TPR-like_helical_dom_sf"/>
</dbReference>
<dbReference type="GO" id="GO:0031416">
    <property type="term" value="C:NatB complex"/>
    <property type="evidence" value="ECO:0007669"/>
    <property type="project" value="TreeGrafter"/>
</dbReference>
<name>A0A168RP05_ABSGL</name>
<dbReference type="OrthoDB" id="1874341at2759"/>
<sequence length="844" mass="96732">MSLDYMTERKLRPLYDAIDDGQFKLALQHANKLLKKSPNWNLVKALKAVVLVRTSKTEEATELCQEVKRSIPTDEATLQAIGIAYKELGINHCMVELYENVFNAQPKNEEFGIQWFMAMVRNSDYKGQQQAAVKLQRVFKKDKYLFWAIMSLALQGQHGNKLSYTLAERMMTKAHEEKRLVEVEHMRLFLLILMDQQKYQEALALLDTPLGETSLRDPEVCQIKVELELKNQKWDKVLGSSETSLKENTDDWISWLAYFDATFGLLDQSGGANTEALDKASSLVIELQQSAHKSSLLKRGPFLAELELDYRINRTQHRDEKVILDHIIAYFERFGSKSCCFEDLKTYIGFLETDVDKSKLFIQAIRKTIKVATGKSEQIKNFYRKITVYKIERFLGLAPRNDLETGLAYAGDLWNLYQEALPLGEGLEKTEYQYGDDFVVLASHVLHDLYLEHRKPELLVQAVTLLEMALAKSIYNFQIKLILVRLYIILGVSSRALTIYKTMDIKQIQFDTMLHYFTDRLISLGCANELESHLYESMMIYKSNDVETPDMQVQAYKFGTFSKIQEFIEFRSRLDNSLQHSISRLELLRIDALNSSFQAKYAVQHFQELDVSMLKLDDGYISSRSDNRDFKVMMNCNHKDQLVAQELIKPAKSTNSTWLHLFSFVMQILNAACDTKVAKDLAGLVQSYTDFMQHEGLEEMITSQEYDLARYVHELAVALVLIKDPTTRSKDSQKATELLQNAGSILETLAHQTTDQDLQAWSGFHNVSIVLEAFNYGSILLEIISRTMGLTSKEAKRKATENATGDTLVNQNALGDTVKQVVSSWSHSIAYLGDEVDRRILKLQ</sequence>
<organism evidence="2">
    <name type="scientific">Absidia glauca</name>
    <name type="common">Pin mould</name>
    <dbReference type="NCBI Taxonomy" id="4829"/>
    <lineage>
        <taxon>Eukaryota</taxon>
        <taxon>Fungi</taxon>
        <taxon>Fungi incertae sedis</taxon>
        <taxon>Mucoromycota</taxon>
        <taxon>Mucoromycotina</taxon>
        <taxon>Mucoromycetes</taxon>
        <taxon>Mucorales</taxon>
        <taxon>Cunninghamellaceae</taxon>
        <taxon>Absidia</taxon>
    </lineage>
</organism>
<dbReference type="SUPFAM" id="SSF48452">
    <property type="entry name" value="TPR-like"/>
    <property type="match status" value="1"/>
</dbReference>
<dbReference type="Gene3D" id="1.25.40.1040">
    <property type="match status" value="1"/>
</dbReference>
<reference evidence="2" key="1">
    <citation type="submission" date="2016-04" db="EMBL/GenBank/DDBJ databases">
        <authorList>
            <person name="Evans L.H."/>
            <person name="Alamgir A."/>
            <person name="Owens N."/>
            <person name="Weber N.D."/>
            <person name="Virtaneva K."/>
            <person name="Barbian K."/>
            <person name="Babar A."/>
            <person name="Rosenke K."/>
        </authorList>
    </citation>
    <scope>NUCLEOTIDE SEQUENCE [LARGE SCALE GENOMIC DNA]</scope>
    <source>
        <strain evidence="2">CBS 101.48</strain>
    </source>
</reference>
<dbReference type="FunCoup" id="A0A168RP05">
    <property type="interactions" value="800"/>
</dbReference>
<dbReference type="Proteomes" id="UP000078561">
    <property type="component" value="Unassembled WGS sequence"/>
</dbReference>
<comment type="similarity">
    <text evidence="1">Belongs to the MDM20/NAA25 family.</text>
</comment>
<dbReference type="EMBL" id="LT554731">
    <property type="protein sequence ID" value="SAM07197.1"/>
    <property type="molecule type" value="Genomic_DNA"/>
</dbReference>
<protein>
    <submittedName>
        <fullName evidence="2">Uncharacterized protein</fullName>
    </submittedName>
</protein>
<keyword evidence="3" id="KW-1185">Reference proteome</keyword>
<evidence type="ECO:0000313" key="2">
    <source>
        <dbReference type="EMBL" id="SAM07197.1"/>
    </source>
</evidence>
<proteinExistence type="inferred from homology"/>
<dbReference type="InterPro" id="IPR019183">
    <property type="entry name" value="NAA25_NatB_aux_su"/>
</dbReference>